<evidence type="ECO:0000256" key="1">
    <source>
        <dbReference type="ARBA" id="ARBA00011961"/>
    </source>
</evidence>
<dbReference type="InterPro" id="IPR016477">
    <property type="entry name" value="Fructo-/Ketosamine-3-kinase"/>
</dbReference>
<dbReference type="PANTHER" id="PTHR12149:SF8">
    <property type="entry name" value="PROTEIN-RIBULOSAMINE 3-KINASE"/>
    <property type="match status" value="1"/>
</dbReference>
<keyword evidence="3" id="KW-0808">Transferase</keyword>
<dbReference type="PIRSF" id="PIRSF006221">
    <property type="entry name" value="Ketosamine-3-kinase"/>
    <property type="match status" value="1"/>
</dbReference>
<dbReference type="OrthoDB" id="5772781at2759"/>
<organism evidence="4 5">
    <name type="scientific">Rickenella mellea</name>
    <dbReference type="NCBI Taxonomy" id="50990"/>
    <lineage>
        <taxon>Eukaryota</taxon>
        <taxon>Fungi</taxon>
        <taxon>Dikarya</taxon>
        <taxon>Basidiomycota</taxon>
        <taxon>Agaricomycotina</taxon>
        <taxon>Agaricomycetes</taxon>
        <taxon>Hymenochaetales</taxon>
        <taxon>Rickenellaceae</taxon>
        <taxon>Rickenella</taxon>
    </lineage>
</organism>
<proteinExistence type="inferred from homology"/>
<evidence type="ECO:0000313" key="4">
    <source>
        <dbReference type="EMBL" id="TDL28027.1"/>
    </source>
</evidence>
<dbReference type="GO" id="GO:0016301">
    <property type="term" value="F:kinase activity"/>
    <property type="evidence" value="ECO:0007669"/>
    <property type="project" value="UniProtKB-UniRule"/>
</dbReference>
<comment type="similarity">
    <text evidence="3">Belongs to the fructosamine kinase family.</text>
</comment>
<comment type="catalytic activity">
    <reaction evidence="2">
        <text>N(6)-D-ribulosyl-L-lysyl-[protein] + ATP = N(6)-(3-O-phospho-D-ribulosyl)-L-lysyl-[protein] + ADP + H(+)</text>
        <dbReference type="Rhea" id="RHEA:48432"/>
        <dbReference type="Rhea" id="RHEA-COMP:12103"/>
        <dbReference type="Rhea" id="RHEA-COMP:12104"/>
        <dbReference type="ChEBI" id="CHEBI:15378"/>
        <dbReference type="ChEBI" id="CHEBI:30616"/>
        <dbReference type="ChEBI" id="CHEBI:90418"/>
        <dbReference type="ChEBI" id="CHEBI:90420"/>
        <dbReference type="ChEBI" id="CHEBI:456216"/>
        <dbReference type="EC" id="2.7.1.172"/>
    </reaction>
    <physiologicalReaction direction="left-to-right" evidence="2">
        <dbReference type="Rhea" id="RHEA:48433"/>
    </physiologicalReaction>
</comment>
<protein>
    <recommendedName>
        <fullName evidence="1">protein-ribulosamine 3-kinase</fullName>
        <ecNumber evidence="1">2.7.1.172</ecNumber>
    </recommendedName>
</protein>
<dbReference type="PANTHER" id="PTHR12149">
    <property type="entry name" value="FRUCTOSAMINE 3 KINASE-RELATED PROTEIN"/>
    <property type="match status" value="1"/>
</dbReference>
<name>A0A4Y7QK37_9AGAM</name>
<dbReference type="EC" id="2.7.1.172" evidence="1"/>
<dbReference type="Pfam" id="PF03881">
    <property type="entry name" value="Fructosamin_kin"/>
    <property type="match status" value="1"/>
</dbReference>
<gene>
    <name evidence="4" type="ORF">BD410DRAFT_818519</name>
</gene>
<dbReference type="SUPFAM" id="SSF56112">
    <property type="entry name" value="Protein kinase-like (PK-like)"/>
    <property type="match status" value="1"/>
</dbReference>
<dbReference type="EMBL" id="ML170158">
    <property type="protein sequence ID" value="TDL28027.1"/>
    <property type="molecule type" value="Genomic_DNA"/>
</dbReference>
<sequence length="300" mass="33343">MANIPPPLIDQLERIEPSSNFTYEPPLVSSSSGATYYVKLGRESEVEQYVGEVESLKAINAAAPGIAPRVMASGVTDGEDVAQPGLPYFISEYKHMSGLTDSSATKLGERLATELHRYESTHGFGFHVPTFCGRTRLKNGWFDTWEACYSSMIGDLLHGLRDKGSAYSDLCEKGENVREIVIPNLLRHLSVKPVLMHGDLWSGNIGTETFTAEPVIFDPSSFYGHNEADLAIARIFGGIPRSFFTTYHQFLPKTEPVDQYELRVDLYELFHYLNHALLFGGSGYSSSAIQKMDRLLKCSI</sequence>
<reference evidence="4 5" key="1">
    <citation type="submission" date="2018-06" db="EMBL/GenBank/DDBJ databases">
        <title>A transcriptomic atlas of mushroom development highlights an independent origin of complex multicellularity.</title>
        <authorList>
            <consortium name="DOE Joint Genome Institute"/>
            <person name="Krizsan K."/>
            <person name="Almasi E."/>
            <person name="Merenyi Z."/>
            <person name="Sahu N."/>
            <person name="Viragh M."/>
            <person name="Koszo T."/>
            <person name="Mondo S."/>
            <person name="Kiss B."/>
            <person name="Balint B."/>
            <person name="Kues U."/>
            <person name="Barry K."/>
            <person name="Hegedus J.C."/>
            <person name="Henrissat B."/>
            <person name="Johnson J."/>
            <person name="Lipzen A."/>
            <person name="Ohm R."/>
            <person name="Nagy I."/>
            <person name="Pangilinan J."/>
            <person name="Yan J."/>
            <person name="Xiong Y."/>
            <person name="Grigoriev I.V."/>
            <person name="Hibbett D.S."/>
            <person name="Nagy L.G."/>
        </authorList>
    </citation>
    <scope>NUCLEOTIDE SEQUENCE [LARGE SCALE GENOMIC DNA]</scope>
    <source>
        <strain evidence="4 5">SZMC22713</strain>
    </source>
</reference>
<accession>A0A4Y7QK37</accession>
<dbReference type="Proteomes" id="UP000294933">
    <property type="component" value="Unassembled WGS sequence"/>
</dbReference>
<dbReference type="GO" id="GO:0102193">
    <property type="term" value="F:protein-ribulosamine 3-kinase activity"/>
    <property type="evidence" value="ECO:0007669"/>
    <property type="project" value="UniProtKB-EC"/>
</dbReference>
<dbReference type="STRING" id="50990.A0A4Y7QK37"/>
<dbReference type="AlphaFoldDB" id="A0A4Y7QK37"/>
<keyword evidence="5" id="KW-1185">Reference proteome</keyword>
<evidence type="ECO:0000256" key="2">
    <source>
        <dbReference type="ARBA" id="ARBA00048655"/>
    </source>
</evidence>
<evidence type="ECO:0000313" key="5">
    <source>
        <dbReference type="Proteomes" id="UP000294933"/>
    </source>
</evidence>
<dbReference type="Gene3D" id="3.90.1200.10">
    <property type="match status" value="1"/>
</dbReference>
<dbReference type="InterPro" id="IPR011009">
    <property type="entry name" value="Kinase-like_dom_sf"/>
</dbReference>
<evidence type="ECO:0000256" key="3">
    <source>
        <dbReference type="PIRNR" id="PIRNR006221"/>
    </source>
</evidence>
<dbReference type="VEuPathDB" id="FungiDB:BD410DRAFT_818519"/>
<keyword evidence="3 4" id="KW-0418">Kinase</keyword>